<evidence type="ECO:0000256" key="2">
    <source>
        <dbReference type="ARBA" id="ARBA00008520"/>
    </source>
</evidence>
<sequence length="445" mass="47844">MKKLLALSLACTMALGMLAGCSQNNAGSGSAASGSAGTAASADAGSGKALSGKVVYWSMYTEMEPEALAIQQAADMFMNDYPDCEVEIQWIGRSNQDVVGPALEGGEQIDILDNFSYDKSTERYMDITDMMNGPALGQEDKTVAESVLPVLNLANRQGQEKAGLDPEKYYGVQLFPWVTGFFYNKDLFQQAGIETPPKTWSEFMEVCQKLKDAGINAITCDDAYMTLIPNNYIARLMGSDAIAAMSADAGDSAWKSEEVKKAFEAMEALSPYMSPQTATNKYPAGQQEFALGEAAMYLNASWMPSEVEETAGEDFPWGFFAFPKVEGGVEGEGYASVGGIPLAVYSESKNPEAAKEFLRYVVSKEVQDALAEMGGAPATVGTEWTGPRAECTDVIGSADKVSSLNCDLSSEFVSAVFTMEMNKVLTQQTTAEKALTELNNQASKY</sequence>
<evidence type="ECO:0000256" key="4">
    <source>
        <dbReference type="ARBA" id="ARBA00022729"/>
    </source>
</evidence>
<reference evidence="6" key="2">
    <citation type="submission" date="2021-04" db="EMBL/GenBank/DDBJ databases">
        <authorList>
            <person name="Gilroy R."/>
        </authorList>
    </citation>
    <scope>NUCLEOTIDE SEQUENCE</scope>
    <source>
        <strain evidence="6">5933</strain>
    </source>
</reference>
<feature type="signal peptide" evidence="5">
    <location>
        <begin position="1"/>
        <end position="19"/>
    </location>
</feature>
<evidence type="ECO:0000256" key="5">
    <source>
        <dbReference type="SAM" id="SignalP"/>
    </source>
</evidence>
<evidence type="ECO:0000256" key="3">
    <source>
        <dbReference type="ARBA" id="ARBA00022448"/>
    </source>
</evidence>
<organism evidence="6 7">
    <name type="scientific">Candidatus Ruthenibacterium merdavium</name>
    <dbReference type="NCBI Taxonomy" id="2838752"/>
    <lineage>
        <taxon>Bacteria</taxon>
        <taxon>Bacillati</taxon>
        <taxon>Bacillota</taxon>
        <taxon>Clostridia</taxon>
        <taxon>Eubacteriales</taxon>
        <taxon>Oscillospiraceae</taxon>
        <taxon>Ruthenibacterium</taxon>
    </lineage>
</organism>
<proteinExistence type="inferred from homology"/>
<dbReference type="Proteomes" id="UP000823918">
    <property type="component" value="Unassembled WGS sequence"/>
</dbReference>
<comment type="similarity">
    <text evidence="2">Belongs to the bacterial solute-binding protein 1 family.</text>
</comment>
<dbReference type="Pfam" id="PF01547">
    <property type="entry name" value="SBP_bac_1"/>
    <property type="match status" value="1"/>
</dbReference>
<reference evidence="6" key="1">
    <citation type="journal article" date="2021" name="PeerJ">
        <title>Extensive microbial diversity within the chicken gut microbiome revealed by metagenomics and culture.</title>
        <authorList>
            <person name="Gilroy R."/>
            <person name="Ravi A."/>
            <person name="Getino M."/>
            <person name="Pursley I."/>
            <person name="Horton D.L."/>
            <person name="Alikhan N.F."/>
            <person name="Baker D."/>
            <person name="Gharbi K."/>
            <person name="Hall N."/>
            <person name="Watson M."/>
            <person name="Adriaenssens E.M."/>
            <person name="Foster-Nyarko E."/>
            <person name="Jarju S."/>
            <person name="Secka A."/>
            <person name="Antonio M."/>
            <person name="Oren A."/>
            <person name="Chaudhuri R.R."/>
            <person name="La Ragione R."/>
            <person name="Hildebrand F."/>
            <person name="Pallen M.J."/>
        </authorList>
    </citation>
    <scope>NUCLEOTIDE SEQUENCE</scope>
    <source>
        <strain evidence="6">5933</strain>
    </source>
</reference>
<protein>
    <submittedName>
        <fullName evidence="6">Extracellular solute-binding protein</fullName>
    </submittedName>
</protein>
<comment type="caution">
    <text evidence="6">The sequence shown here is derived from an EMBL/GenBank/DDBJ whole genome shotgun (WGS) entry which is preliminary data.</text>
</comment>
<dbReference type="PANTHER" id="PTHR43649">
    <property type="entry name" value="ARABINOSE-BINDING PROTEIN-RELATED"/>
    <property type="match status" value="1"/>
</dbReference>
<gene>
    <name evidence="6" type="ORF">H9698_10025</name>
</gene>
<keyword evidence="4 5" id="KW-0732">Signal</keyword>
<dbReference type="EMBL" id="DWWA01000051">
    <property type="protein sequence ID" value="HJC73109.1"/>
    <property type="molecule type" value="Genomic_DNA"/>
</dbReference>
<dbReference type="InterPro" id="IPR050490">
    <property type="entry name" value="Bact_solute-bd_prot1"/>
</dbReference>
<keyword evidence="3" id="KW-0813">Transport</keyword>
<name>A0A9D2Q5A0_9FIRM</name>
<dbReference type="InterPro" id="IPR006059">
    <property type="entry name" value="SBP"/>
</dbReference>
<feature type="chain" id="PRO_5038756438" evidence="5">
    <location>
        <begin position="20"/>
        <end position="445"/>
    </location>
</feature>
<dbReference type="SUPFAM" id="SSF53850">
    <property type="entry name" value="Periplasmic binding protein-like II"/>
    <property type="match status" value="1"/>
</dbReference>
<evidence type="ECO:0000256" key="1">
    <source>
        <dbReference type="ARBA" id="ARBA00004196"/>
    </source>
</evidence>
<dbReference type="AlphaFoldDB" id="A0A9D2Q5A0"/>
<dbReference type="PANTHER" id="PTHR43649:SF31">
    <property type="entry name" value="SN-GLYCEROL-3-PHOSPHATE-BINDING PERIPLASMIC PROTEIN UGPB"/>
    <property type="match status" value="1"/>
</dbReference>
<comment type="subcellular location">
    <subcellularLocation>
        <location evidence="1">Cell envelope</location>
    </subcellularLocation>
</comment>
<dbReference type="PROSITE" id="PS51257">
    <property type="entry name" value="PROKAR_LIPOPROTEIN"/>
    <property type="match status" value="1"/>
</dbReference>
<dbReference type="GO" id="GO:0030313">
    <property type="term" value="C:cell envelope"/>
    <property type="evidence" value="ECO:0007669"/>
    <property type="project" value="UniProtKB-SubCell"/>
</dbReference>
<evidence type="ECO:0000313" key="6">
    <source>
        <dbReference type="EMBL" id="HJC73109.1"/>
    </source>
</evidence>
<dbReference type="Gene3D" id="3.40.190.10">
    <property type="entry name" value="Periplasmic binding protein-like II"/>
    <property type="match status" value="2"/>
</dbReference>
<evidence type="ECO:0000313" key="7">
    <source>
        <dbReference type="Proteomes" id="UP000823918"/>
    </source>
</evidence>
<accession>A0A9D2Q5A0</accession>